<proteinExistence type="predicted"/>
<evidence type="ECO:0000313" key="1">
    <source>
        <dbReference type="EMBL" id="GAG74572.1"/>
    </source>
</evidence>
<evidence type="ECO:0008006" key="2">
    <source>
        <dbReference type="Google" id="ProtNLM"/>
    </source>
</evidence>
<gene>
    <name evidence="1" type="ORF">S01H4_03166</name>
</gene>
<dbReference type="EMBL" id="BART01000752">
    <property type="protein sequence ID" value="GAG74572.1"/>
    <property type="molecule type" value="Genomic_DNA"/>
</dbReference>
<reference evidence="1" key="1">
    <citation type="journal article" date="2014" name="Front. Microbiol.">
        <title>High frequency of phylogenetically diverse reductive dehalogenase-homologous genes in deep subseafloor sedimentary metagenomes.</title>
        <authorList>
            <person name="Kawai M."/>
            <person name="Futagami T."/>
            <person name="Toyoda A."/>
            <person name="Takaki Y."/>
            <person name="Nishi S."/>
            <person name="Hori S."/>
            <person name="Arai W."/>
            <person name="Tsubouchi T."/>
            <person name="Morono Y."/>
            <person name="Uchiyama I."/>
            <person name="Ito T."/>
            <person name="Fujiyama A."/>
            <person name="Inagaki F."/>
            <person name="Takami H."/>
        </authorList>
    </citation>
    <scope>NUCLEOTIDE SEQUENCE</scope>
    <source>
        <strain evidence="1">Expedition CK06-06</strain>
    </source>
</reference>
<comment type="caution">
    <text evidence="1">The sequence shown here is derived from an EMBL/GenBank/DDBJ whole genome shotgun (WGS) entry which is preliminary data.</text>
</comment>
<sequence>MLLDLSHISYLKAKDFFKFFSETDINKLDLRQEEKDLFNGFEYYMASIIFAYTSLESFANEMILEDYKFESLRHDKKCAELYNKEQIERNISLKTKLGEIIPEITGIELPKDEILWNKFVEMEKIRDGIIHMKSSDRKGLNRNTKEISYKHIWNRLINNVNFENYSKLSLGIIILFYNKKKSRWLQMYPN</sequence>
<organism evidence="1">
    <name type="scientific">marine sediment metagenome</name>
    <dbReference type="NCBI Taxonomy" id="412755"/>
    <lineage>
        <taxon>unclassified sequences</taxon>
        <taxon>metagenomes</taxon>
        <taxon>ecological metagenomes</taxon>
    </lineage>
</organism>
<name>X1AZL0_9ZZZZ</name>
<dbReference type="AlphaFoldDB" id="X1AZL0"/>
<accession>X1AZL0</accession>
<protein>
    <recommendedName>
        <fullName evidence="2">RiboL-PSP-HEPN domain-containing protein</fullName>
    </recommendedName>
</protein>